<keyword evidence="5" id="KW-1185">Reference proteome</keyword>
<dbReference type="FunFam" id="3.40.50.2000:FF:000056">
    <property type="entry name" value="Glycosyltransferase"/>
    <property type="match status" value="1"/>
</dbReference>
<protein>
    <recommendedName>
        <fullName evidence="4">Glycosyltransferase</fullName>
        <ecNumber evidence="4">2.4.1.-</ecNumber>
    </recommendedName>
</protein>
<dbReference type="PROSITE" id="PS00375">
    <property type="entry name" value="UDPGT"/>
    <property type="match status" value="1"/>
</dbReference>
<dbReference type="GeneID" id="113688458"/>
<gene>
    <name evidence="6" type="primary">LOC113688458</name>
</gene>
<dbReference type="GO" id="GO:0035251">
    <property type="term" value="F:UDP-glucosyltransferase activity"/>
    <property type="evidence" value="ECO:0007669"/>
    <property type="project" value="InterPro"/>
</dbReference>
<reference evidence="5" key="1">
    <citation type="journal article" date="2025" name="Foods">
        <title>Unveiling the Microbial Signatures of Arabica Coffee Cherries: Insights into Ripeness Specific Diversity, Functional Traits, and Implications for Quality and Safety.</title>
        <authorList>
            <consortium name="RefSeq"/>
            <person name="Tenea G.N."/>
            <person name="Cifuentes V."/>
            <person name="Reyes P."/>
            <person name="Cevallos-Vallejos M."/>
        </authorList>
    </citation>
    <scope>NUCLEOTIDE SEQUENCE [LARGE SCALE GENOMIC DNA]</scope>
</reference>
<dbReference type="InterPro" id="IPR035595">
    <property type="entry name" value="UDP_glycos_trans_CS"/>
</dbReference>
<organism evidence="5 6">
    <name type="scientific">Coffea arabica</name>
    <name type="common">Arabian coffee</name>
    <dbReference type="NCBI Taxonomy" id="13443"/>
    <lineage>
        <taxon>Eukaryota</taxon>
        <taxon>Viridiplantae</taxon>
        <taxon>Streptophyta</taxon>
        <taxon>Embryophyta</taxon>
        <taxon>Tracheophyta</taxon>
        <taxon>Spermatophyta</taxon>
        <taxon>Magnoliopsida</taxon>
        <taxon>eudicotyledons</taxon>
        <taxon>Gunneridae</taxon>
        <taxon>Pentapetalae</taxon>
        <taxon>asterids</taxon>
        <taxon>lamiids</taxon>
        <taxon>Gentianales</taxon>
        <taxon>Rubiaceae</taxon>
        <taxon>Ixoroideae</taxon>
        <taxon>Gardenieae complex</taxon>
        <taxon>Bertiereae - Coffeeae clade</taxon>
        <taxon>Coffeeae</taxon>
        <taxon>Coffea</taxon>
    </lineage>
</organism>
<dbReference type="Gene3D" id="3.40.50.2000">
    <property type="entry name" value="Glycogen Phosphorylase B"/>
    <property type="match status" value="2"/>
</dbReference>
<dbReference type="InterPro" id="IPR002213">
    <property type="entry name" value="UDP_glucos_trans"/>
</dbReference>
<proteinExistence type="inferred from homology"/>
<dbReference type="EC" id="2.4.1.-" evidence="4"/>
<keyword evidence="3" id="KW-0328">Glycosyltransferase</keyword>
<comment type="similarity">
    <text evidence="1 3">Belongs to the UDP-glycosyltransferase family.</text>
</comment>
<keyword evidence="2 3" id="KW-0808">Transferase</keyword>
<evidence type="ECO:0000256" key="3">
    <source>
        <dbReference type="RuleBase" id="RU003718"/>
    </source>
</evidence>
<dbReference type="PANTHER" id="PTHR48048:SF88">
    <property type="entry name" value="GLYCOSYLTRANSFERASE"/>
    <property type="match status" value="1"/>
</dbReference>
<dbReference type="Pfam" id="PF00201">
    <property type="entry name" value="UDPGT"/>
    <property type="match status" value="1"/>
</dbReference>
<dbReference type="AlphaFoldDB" id="A0A6P6S881"/>
<dbReference type="Proteomes" id="UP001652660">
    <property type="component" value="Chromosome 5e"/>
</dbReference>
<evidence type="ECO:0000313" key="5">
    <source>
        <dbReference type="Proteomes" id="UP001652660"/>
    </source>
</evidence>
<dbReference type="CDD" id="cd03784">
    <property type="entry name" value="GT1_Gtf-like"/>
    <property type="match status" value="1"/>
</dbReference>
<evidence type="ECO:0000256" key="4">
    <source>
        <dbReference type="RuleBase" id="RU362057"/>
    </source>
</evidence>
<evidence type="ECO:0000256" key="1">
    <source>
        <dbReference type="ARBA" id="ARBA00009995"/>
    </source>
</evidence>
<dbReference type="InterPro" id="IPR050481">
    <property type="entry name" value="UDP-glycosyltransf_plant"/>
</dbReference>
<name>A0A6P6S881_COFAR</name>
<reference evidence="6" key="2">
    <citation type="submission" date="2025-08" db="UniProtKB">
        <authorList>
            <consortium name="RefSeq"/>
        </authorList>
    </citation>
    <scope>IDENTIFICATION</scope>
    <source>
        <tissue evidence="6">Leaves</tissue>
    </source>
</reference>
<dbReference type="RefSeq" id="XP_027062076.1">
    <property type="nucleotide sequence ID" value="XM_027206275.2"/>
</dbReference>
<accession>A0A6P6S881</accession>
<dbReference type="PANTHER" id="PTHR48048">
    <property type="entry name" value="GLYCOSYLTRANSFERASE"/>
    <property type="match status" value="1"/>
</dbReference>
<sequence>MKKAELVFVTVPEIGHLVSCVELAKLLVECDERLSITVLIMKLPFDPKVSSYTNSLLETPNLHIRYLELMKEEPSSQLSSFLSIFFRFIDNHKSCVREVLAEISNSVSSHLGGIVIDMFCTSLIDVANEFGVPSYIFYPGGAATLGVLFQLQSLRDDLNEAVSHYENSDVELALPTYINPVPAKLLSSALLEKDGGVDMVLDQAKRYTKTKGIIINTFLEFESHAIHALSNDKTIPPVYAVGPVLNLKGSNSQNQETEMIMKWLDLQPECSVVFLCFGSGGSFDGDQVKEIAYALERSGYRFLWSLRRPSPKEKFEFPSEYENLDEVMPEGFLQRTAAVGKLIGWAPQAAVLSHPAVGGFVSHTGWNSILESVWCGVPVATWPLYAEQQENAFLMVKDLAMAVEIKIDFKRDFVLGVSSEILSADVIERGIKHLMDPENEIREKVKEMKEKSRLAPNEGGSSFSSLRRFLEDVLDNIP</sequence>
<evidence type="ECO:0000256" key="2">
    <source>
        <dbReference type="ARBA" id="ARBA00022679"/>
    </source>
</evidence>
<evidence type="ECO:0000313" key="6">
    <source>
        <dbReference type="RefSeq" id="XP_027062076.1"/>
    </source>
</evidence>
<dbReference type="SUPFAM" id="SSF53756">
    <property type="entry name" value="UDP-Glycosyltransferase/glycogen phosphorylase"/>
    <property type="match status" value="1"/>
</dbReference>
<dbReference type="OrthoDB" id="5835829at2759"/>